<dbReference type="Pfam" id="PF01075">
    <property type="entry name" value="Glyco_transf_9"/>
    <property type="match status" value="1"/>
</dbReference>
<dbReference type="Proteomes" id="UP000229641">
    <property type="component" value="Unassembled WGS sequence"/>
</dbReference>
<dbReference type="GO" id="GO:0005829">
    <property type="term" value="C:cytosol"/>
    <property type="evidence" value="ECO:0007669"/>
    <property type="project" value="TreeGrafter"/>
</dbReference>
<dbReference type="Gene3D" id="3.40.50.2000">
    <property type="entry name" value="Glycogen Phosphorylase B"/>
    <property type="match status" value="2"/>
</dbReference>
<evidence type="ECO:0008006" key="5">
    <source>
        <dbReference type="Google" id="ProtNLM"/>
    </source>
</evidence>
<comment type="caution">
    <text evidence="3">The sequence shown here is derived from an EMBL/GenBank/DDBJ whole genome shotgun (WGS) entry which is preliminary data.</text>
</comment>
<evidence type="ECO:0000313" key="3">
    <source>
        <dbReference type="EMBL" id="PIQ89060.1"/>
    </source>
</evidence>
<sequence length="307" mass="34621">MRILFITLSNIGDCVLTLPVLDILLDKYPDADISVLASPRAEGIFRKTPFIKKIFIYDKKAPLKEKIMLIKRMMHEKYDLVADLKNTILPFLLFAKSATKLFDFSKNIMHMRVRHICRLKSYLRPADINSAGRHFFLNNKQGQEKYGNYIIMAPGTKGSTKRWKEDHFIKLIKKILKQYDFTVILVGDRDDMAITNEIAYQAGKSVIDLAGKTDLNELAGLIGGAKFIVSCDSACLHFASYLNVPVIAVFGPTDPEKYGPWSEKSVVVKKELGCRPCQKAECASGAPECIDFISAEEVFGKIIKIYP</sequence>
<dbReference type="AlphaFoldDB" id="A0A2H0LXB0"/>
<dbReference type="GO" id="GO:0009244">
    <property type="term" value="P:lipopolysaccharide core region biosynthetic process"/>
    <property type="evidence" value="ECO:0007669"/>
    <property type="project" value="TreeGrafter"/>
</dbReference>
<dbReference type="InterPro" id="IPR002201">
    <property type="entry name" value="Glyco_trans_9"/>
</dbReference>
<dbReference type="PANTHER" id="PTHR30160">
    <property type="entry name" value="TETRAACYLDISACCHARIDE 4'-KINASE-RELATED"/>
    <property type="match status" value="1"/>
</dbReference>
<evidence type="ECO:0000256" key="1">
    <source>
        <dbReference type="ARBA" id="ARBA00022676"/>
    </source>
</evidence>
<organism evidence="3 4">
    <name type="scientific">Candidatus Ghiorseimicrobium undicola</name>
    <dbReference type="NCBI Taxonomy" id="1974746"/>
    <lineage>
        <taxon>Bacteria</taxon>
        <taxon>Pseudomonadati</taxon>
        <taxon>Candidatus Omnitrophota</taxon>
        <taxon>Candidatus Ghiorseimicrobium</taxon>
    </lineage>
</organism>
<evidence type="ECO:0000313" key="4">
    <source>
        <dbReference type="Proteomes" id="UP000229641"/>
    </source>
</evidence>
<name>A0A2H0LXB0_9BACT</name>
<dbReference type="InterPro" id="IPR051199">
    <property type="entry name" value="LPS_LOS_Heptosyltrfase"/>
</dbReference>
<reference evidence="3 4" key="1">
    <citation type="submission" date="2017-09" db="EMBL/GenBank/DDBJ databases">
        <title>Depth-based differentiation of microbial function through sediment-hosted aquifers and enrichment of novel symbionts in the deep terrestrial subsurface.</title>
        <authorList>
            <person name="Probst A.J."/>
            <person name="Ladd B."/>
            <person name="Jarett J.K."/>
            <person name="Geller-Mcgrath D.E."/>
            <person name="Sieber C.M."/>
            <person name="Emerson J.B."/>
            <person name="Anantharaman K."/>
            <person name="Thomas B.C."/>
            <person name="Malmstrom R."/>
            <person name="Stieglmeier M."/>
            <person name="Klingl A."/>
            <person name="Woyke T."/>
            <person name="Ryan C.M."/>
            <person name="Banfield J.F."/>
        </authorList>
    </citation>
    <scope>NUCLEOTIDE SEQUENCE [LARGE SCALE GENOMIC DNA]</scope>
    <source>
        <strain evidence="3">CG11_big_fil_rev_8_21_14_0_20_42_13</strain>
    </source>
</reference>
<keyword evidence="2" id="KW-0808">Transferase</keyword>
<proteinExistence type="predicted"/>
<gene>
    <name evidence="3" type="ORF">COV72_05310</name>
</gene>
<accession>A0A2H0LXB0</accession>
<dbReference type="CDD" id="cd03789">
    <property type="entry name" value="GT9_LPS_heptosyltransferase"/>
    <property type="match status" value="1"/>
</dbReference>
<dbReference type="EMBL" id="PCWA01000075">
    <property type="protein sequence ID" value="PIQ89060.1"/>
    <property type="molecule type" value="Genomic_DNA"/>
</dbReference>
<dbReference type="GO" id="GO:0008713">
    <property type="term" value="F:ADP-heptose-lipopolysaccharide heptosyltransferase activity"/>
    <property type="evidence" value="ECO:0007669"/>
    <property type="project" value="TreeGrafter"/>
</dbReference>
<protein>
    <recommendedName>
        <fullName evidence="5">Lipopolysaccharide heptosyltransferase II</fullName>
    </recommendedName>
</protein>
<dbReference type="PANTHER" id="PTHR30160:SF1">
    <property type="entry name" value="LIPOPOLYSACCHARIDE 1,2-N-ACETYLGLUCOSAMINETRANSFERASE-RELATED"/>
    <property type="match status" value="1"/>
</dbReference>
<evidence type="ECO:0000256" key="2">
    <source>
        <dbReference type="ARBA" id="ARBA00022679"/>
    </source>
</evidence>
<dbReference type="SUPFAM" id="SSF53756">
    <property type="entry name" value="UDP-Glycosyltransferase/glycogen phosphorylase"/>
    <property type="match status" value="1"/>
</dbReference>
<keyword evidence="1" id="KW-0328">Glycosyltransferase</keyword>